<dbReference type="Pfam" id="PF00440">
    <property type="entry name" value="TetR_N"/>
    <property type="match status" value="1"/>
</dbReference>
<keyword evidence="1 2" id="KW-0238">DNA-binding</keyword>
<evidence type="ECO:0000259" key="3">
    <source>
        <dbReference type="PROSITE" id="PS50977"/>
    </source>
</evidence>
<dbReference type="KEGG" id="pry:Prubr_29590"/>
<dbReference type="InterPro" id="IPR009057">
    <property type="entry name" value="Homeodomain-like_sf"/>
</dbReference>
<reference evidence="4" key="1">
    <citation type="submission" date="2020-08" db="EMBL/GenBank/DDBJ databases">
        <title>Whole genome shotgun sequence of Polymorphospora rubra NBRC 101157.</title>
        <authorList>
            <person name="Komaki H."/>
            <person name="Tamura T."/>
        </authorList>
    </citation>
    <scope>NUCLEOTIDE SEQUENCE</scope>
    <source>
        <strain evidence="4">NBRC 101157</strain>
    </source>
</reference>
<keyword evidence="5" id="KW-1185">Reference proteome</keyword>
<dbReference type="Gene3D" id="1.10.357.10">
    <property type="entry name" value="Tetracycline Repressor, domain 2"/>
    <property type="match status" value="1"/>
</dbReference>
<evidence type="ECO:0000313" key="4">
    <source>
        <dbReference type="EMBL" id="BCJ65938.1"/>
    </source>
</evidence>
<dbReference type="Proteomes" id="UP000680866">
    <property type="component" value="Chromosome"/>
</dbReference>
<evidence type="ECO:0000256" key="2">
    <source>
        <dbReference type="PROSITE-ProRule" id="PRU00335"/>
    </source>
</evidence>
<sequence length="210" mass="22570">MFPKMDALGMAGAVPRAPQQERSRVTRARLLEATVECLVEQGWSGTTTTLVATRAGVSRGAQLHHYPTKAALVMAAVAHLADRRATEIRAEAQALPTGPDRLDRVVDMLAAAFTGPLFVAALEVWVAARTDAELRGALVPLEARVGREMHRLTAELLGADERRPGVREAVQATLDLLRGLGVANLLTDDSARRATLLAAWKQQLKGIVNS</sequence>
<gene>
    <name evidence="4" type="ORF">Prubr_29590</name>
</gene>
<feature type="DNA-binding region" description="H-T-H motif" evidence="2">
    <location>
        <begin position="47"/>
        <end position="66"/>
    </location>
</feature>
<dbReference type="PANTHER" id="PTHR30055">
    <property type="entry name" value="HTH-TYPE TRANSCRIPTIONAL REGULATOR RUTR"/>
    <property type="match status" value="1"/>
</dbReference>
<accession>A0A810N2L0</accession>
<feature type="domain" description="HTH tetR-type" evidence="3">
    <location>
        <begin position="24"/>
        <end position="84"/>
    </location>
</feature>
<name>A0A810N2L0_9ACTN</name>
<dbReference type="PANTHER" id="PTHR30055:SF226">
    <property type="entry name" value="HTH-TYPE TRANSCRIPTIONAL REGULATOR PKSA"/>
    <property type="match status" value="1"/>
</dbReference>
<evidence type="ECO:0000256" key="1">
    <source>
        <dbReference type="ARBA" id="ARBA00023125"/>
    </source>
</evidence>
<dbReference type="SUPFAM" id="SSF46689">
    <property type="entry name" value="Homeodomain-like"/>
    <property type="match status" value="1"/>
</dbReference>
<dbReference type="PRINTS" id="PR00455">
    <property type="entry name" value="HTHTETR"/>
</dbReference>
<protein>
    <submittedName>
        <fullName evidence="4">TetR family transcriptional regulator</fullName>
    </submittedName>
</protein>
<dbReference type="InterPro" id="IPR050109">
    <property type="entry name" value="HTH-type_TetR-like_transc_reg"/>
</dbReference>
<dbReference type="PROSITE" id="PS50977">
    <property type="entry name" value="HTH_TETR_2"/>
    <property type="match status" value="1"/>
</dbReference>
<dbReference type="GO" id="GO:0003700">
    <property type="term" value="F:DNA-binding transcription factor activity"/>
    <property type="evidence" value="ECO:0007669"/>
    <property type="project" value="TreeGrafter"/>
</dbReference>
<organism evidence="4 5">
    <name type="scientific">Polymorphospora rubra</name>
    <dbReference type="NCBI Taxonomy" id="338584"/>
    <lineage>
        <taxon>Bacteria</taxon>
        <taxon>Bacillati</taxon>
        <taxon>Actinomycetota</taxon>
        <taxon>Actinomycetes</taxon>
        <taxon>Micromonosporales</taxon>
        <taxon>Micromonosporaceae</taxon>
        <taxon>Polymorphospora</taxon>
    </lineage>
</organism>
<proteinExistence type="predicted"/>
<dbReference type="InterPro" id="IPR001647">
    <property type="entry name" value="HTH_TetR"/>
</dbReference>
<evidence type="ECO:0000313" key="5">
    <source>
        <dbReference type="Proteomes" id="UP000680866"/>
    </source>
</evidence>
<dbReference type="AlphaFoldDB" id="A0A810N2L0"/>
<dbReference type="EMBL" id="AP023359">
    <property type="protein sequence ID" value="BCJ65938.1"/>
    <property type="molecule type" value="Genomic_DNA"/>
</dbReference>
<dbReference type="GO" id="GO:0000976">
    <property type="term" value="F:transcription cis-regulatory region binding"/>
    <property type="evidence" value="ECO:0007669"/>
    <property type="project" value="TreeGrafter"/>
</dbReference>